<proteinExistence type="predicted"/>
<dbReference type="InterPro" id="IPR012854">
    <property type="entry name" value="Cu_amine_oxidase-like_N"/>
</dbReference>
<feature type="domain" description="Copper amine oxidase-like N-terminal" evidence="3">
    <location>
        <begin position="473"/>
        <end position="567"/>
    </location>
</feature>
<sequence>MTNTIGCSSDLKPIENLAEYSESGITDGEQFYLKAGDDNIWEWIRMRLRRSLWAVAFAITVGNVFPVPCNAAAVQAAVQDEEIEEIHFPDPSLAWLIRQEIGKPAGPILASDVERMETLVIDYDKFEGIREVEGFETIRDLTGIERLTNLHTLELRDGYSVQDVSPIQRLKSLRKLSLWQTTIGDLTPFAELTELRELEIQDMVAMDLEPFRSLTKLESLWLGSNRLKDISALEAMPNLRELTLYAWEERKLNAAPLYGLKNLKLLHIPNAGIENIEFVNAMPELQSLDVRGNPIGDFAPIAGLANLTVLSLAGESVEDLSFVRTLENLKHLEAERTRIRDLTPLAQLVKLETLNLSGNPIDTIAPLASLTNLRTLSLMQTSVRELQSLAGMKQLETLYLYETHIVSLNGIESLPRLQQVNIRRNVVPVDGTPGAEALRDRIEAGGGTFEYDVYPSIPDIVIYLHDERVYAGGKYRDLPAPAYVEASRTMVPLRFITEYLGATVDWNETERMIDVILAGKSVRLTVDSDKADISGKELILDAPPRIVNGTTFVPLRILSEQFGLRVDHYPMLGVVGLVSNP</sequence>
<dbReference type="InterPro" id="IPR032675">
    <property type="entry name" value="LRR_dom_sf"/>
</dbReference>
<dbReference type="AlphaFoldDB" id="A0A5R9G4T7"/>
<organism evidence="4 5">
    <name type="scientific">Paenibacillus antri</name>
    <dbReference type="NCBI Taxonomy" id="2582848"/>
    <lineage>
        <taxon>Bacteria</taxon>
        <taxon>Bacillati</taxon>
        <taxon>Bacillota</taxon>
        <taxon>Bacilli</taxon>
        <taxon>Bacillales</taxon>
        <taxon>Paenibacillaceae</taxon>
        <taxon>Paenibacillus</taxon>
    </lineage>
</organism>
<comment type="caution">
    <text evidence="4">The sequence shown here is derived from an EMBL/GenBank/DDBJ whole genome shotgun (WGS) entry which is preliminary data.</text>
</comment>
<evidence type="ECO:0000313" key="5">
    <source>
        <dbReference type="Proteomes" id="UP000309676"/>
    </source>
</evidence>
<dbReference type="Gene3D" id="3.80.10.10">
    <property type="entry name" value="Ribonuclease Inhibitor"/>
    <property type="match status" value="1"/>
</dbReference>
<dbReference type="Pfam" id="PF12799">
    <property type="entry name" value="LRR_4"/>
    <property type="match status" value="1"/>
</dbReference>
<evidence type="ECO:0000313" key="4">
    <source>
        <dbReference type="EMBL" id="TLS50791.1"/>
    </source>
</evidence>
<dbReference type="PANTHER" id="PTHR46652:SF3">
    <property type="entry name" value="LEUCINE-RICH REPEAT-CONTAINING PROTEIN 9"/>
    <property type="match status" value="1"/>
</dbReference>
<dbReference type="Proteomes" id="UP000309676">
    <property type="component" value="Unassembled WGS sequence"/>
</dbReference>
<dbReference type="InterPro" id="IPR003591">
    <property type="entry name" value="Leu-rich_rpt_typical-subtyp"/>
</dbReference>
<name>A0A5R9G4T7_9BACL</name>
<dbReference type="Pfam" id="PF23952">
    <property type="entry name" value="LRR_EndoS"/>
    <property type="match status" value="1"/>
</dbReference>
<dbReference type="EMBL" id="VCIW01000013">
    <property type="protein sequence ID" value="TLS50791.1"/>
    <property type="molecule type" value="Genomic_DNA"/>
</dbReference>
<dbReference type="Pfam" id="PF07833">
    <property type="entry name" value="Cu_amine_oxidN1"/>
    <property type="match status" value="1"/>
</dbReference>
<keyword evidence="1" id="KW-0433">Leucine-rich repeat</keyword>
<dbReference type="InterPro" id="IPR050836">
    <property type="entry name" value="SDS22/Internalin_LRR"/>
</dbReference>
<dbReference type="SMART" id="SM00365">
    <property type="entry name" value="LRR_SD22"/>
    <property type="match status" value="6"/>
</dbReference>
<evidence type="ECO:0000256" key="1">
    <source>
        <dbReference type="ARBA" id="ARBA00022614"/>
    </source>
</evidence>
<dbReference type="SUPFAM" id="SSF52058">
    <property type="entry name" value="L domain-like"/>
    <property type="match status" value="1"/>
</dbReference>
<dbReference type="Gene3D" id="3.30.457.10">
    <property type="entry name" value="Copper amine oxidase-like, N-terminal domain"/>
    <property type="match status" value="1"/>
</dbReference>
<dbReference type="PROSITE" id="PS51450">
    <property type="entry name" value="LRR"/>
    <property type="match status" value="2"/>
</dbReference>
<evidence type="ECO:0000259" key="3">
    <source>
        <dbReference type="Pfam" id="PF07833"/>
    </source>
</evidence>
<gene>
    <name evidence="4" type="ORF">FE782_19035</name>
</gene>
<dbReference type="PANTHER" id="PTHR46652">
    <property type="entry name" value="LEUCINE-RICH REPEAT AND IQ DOMAIN-CONTAINING PROTEIN 1-RELATED"/>
    <property type="match status" value="1"/>
</dbReference>
<accession>A0A5R9G4T7</accession>
<dbReference type="InterPro" id="IPR001611">
    <property type="entry name" value="Leu-rich_rpt"/>
</dbReference>
<dbReference type="OrthoDB" id="2680104at2"/>
<dbReference type="InterPro" id="IPR036582">
    <property type="entry name" value="Mao_N_sf"/>
</dbReference>
<dbReference type="SMART" id="SM00369">
    <property type="entry name" value="LRR_TYP"/>
    <property type="match status" value="3"/>
</dbReference>
<dbReference type="SUPFAM" id="SSF55383">
    <property type="entry name" value="Copper amine oxidase, domain N"/>
    <property type="match status" value="1"/>
</dbReference>
<keyword evidence="5" id="KW-1185">Reference proteome</keyword>
<evidence type="ECO:0000256" key="2">
    <source>
        <dbReference type="ARBA" id="ARBA00022737"/>
    </source>
</evidence>
<keyword evidence="2" id="KW-0677">Repeat</keyword>
<dbReference type="RefSeq" id="WP_138195825.1">
    <property type="nucleotide sequence ID" value="NZ_VCIW01000013.1"/>
</dbReference>
<reference evidence="4 5" key="1">
    <citation type="submission" date="2019-05" db="EMBL/GenBank/DDBJ databases">
        <authorList>
            <person name="Narsing Rao M.P."/>
            <person name="Li W.J."/>
        </authorList>
    </citation>
    <scope>NUCLEOTIDE SEQUENCE [LARGE SCALE GENOMIC DNA]</scope>
    <source>
        <strain evidence="4 5">SYSU_K30003</strain>
    </source>
</reference>
<dbReference type="InterPro" id="IPR025875">
    <property type="entry name" value="Leu-rich_rpt_4"/>
</dbReference>
<protein>
    <recommendedName>
        <fullName evidence="3">Copper amine oxidase-like N-terminal domain-containing protein</fullName>
    </recommendedName>
</protein>